<dbReference type="EMBL" id="UYRT01029770">
    <property type="protein sequence ID" value="VDK70381.1"/>
    <property type="molecule type" value="Genomic_DNA"/>
</dbReference>
<name>A0A183DKP9_9BILA</name>
<dbReference type="AlphaFoldDB" id="A0A183DKP9"/>
<dbReference type="WBParaSite" id="GPUH_0000930101-mRNA-1">
    <property type="protein sequence ID" value="GPUH_0000930101-mRNA-1"/>
    <property type="gene ID" value="GPUH_0000930101"/>
</dbReference>
<dbReference type="OrthoDB" id="119302at2759"/>
<dbReference type="InterPro" id="IPR039761">
    <property type="entry name" value="Bms1/Tsr1"/>
</dbReference>
<gene>
    <name evidence="4" type="ORF">GPUH_LOCUS9286</name>
</gene>
<evidence type="ECO:0000259" key="3">
    <source>
        <dbReference type="Pfam" id="PF04950"/>
    </source>
</evidence>
<dbReference type="PANTHER" id="PTHR12858:SF1">
    <property type="entry name" value="PRE-RRNA-PROCESSING PROTEIN TSR1 HOMOLOG"/>
    <property type="match status" value="1"/>
</dbReference>
<reference evidence="4 5" key="2">
    <citation type="submission" date="2018-11" db="EMBL/GenBank/DDBJ databases">
        <authorList>
            <consortium name="Pathogen Informatics"/>
        </authorList>
    </citation>
    <scope>NUCLEOTIDE SEQUENCE [LARGE SCALE GENOMIC DNA]</scope>
</reference>
<comment type="function">
    <text evidence="1">Required during maturation of the 40S ribosomal subunit in the nucleolus.</text>
</comment>
<dbReference type="GO" id="GO:0005525">
    <property type="term" value="F:GTP binding"/>
    <property type="evidence" value="ECO:0007669"/>
    <property type="project" value="TreeGrafter"/>
</dbReference>
<reference evidence="6" key="1">
    <citation type="submission" date="2016-06" db="UniProtKB">
        <authorList>
            <consortium name="WormBaseParasite"/>
        </authorList>
    </citation>
    <scope>IDENTIFICATION</scope>
</reference>
<evidence type="ECO:0000313" key="5">
    <source>
        <dbReference type="Proteomes" id="UP000271098"/>
    </source>
</evidence>
<dbReference type="InterPro" id="IPR007034">
    <property type="entry name" value="BMS1_TSR1_C"/>
</dbReference>
<evidence type="ECO:0000313" key="6">
    <source>
        <dbReference type="WBParaSite" id="GPUH_0000930101-mRNA-1"/>
    </source>
</evidence>
<dbReference type="GO" id="GO:0030688">
    <property type="term" value="C:preribosome, small subunit precursor"/>
    <property type="evidence" value="ECO:0007669"/>
    <property type="project" value="TreeGrafter"/>
</dbReference>
<dbReference type="GO" id="GO:0000462">
    <property type="term" value="P:maturation of SSU-rRNA from tricistronic rRNA transcript (SSU-rRNA, 5.8S rRNA, LSU-rRNA)"/>
    <property type="evidence" value="ECO:0007669"/>
    <property type="project" value="TreeGrafter"/>
</dbReference>
<dbReference type="PANTHER" id="PTHR12858">
    <property type="entry name" value="RIBOSOME BIOGENESIS PROTEIN"/>
    <property type="match status" value="1"/>
</dbReference>
<keyword evidence="5" id="KW-1185">Reference proteome</keyword>
<dbReference type="GO" id="GO:0034511">
    <property type="term" value="F:U3 snoRNA binding"/>
    <property type="evidence" value="ECO:0007669"/>
    <property type="project" value="TreeGrafter"/>
</dbReference>
<evidence type="ECO:0000256" key="1">
    <source>
        <dbReference type="ARBA" id="ARBA00037087"/>
    </source>
</evidence>
<proteinExistence type="predicted"/>
<accession>A0A183DKP9</accession>
<evidence type="ECO:0000313" key="4">
    <source>
        <dbReference type="EMBL" id="VDK70381.1"/>
    </source>
</evidence>
<dbReference type="Pfam" id="PF04950">
    <property type="entry name" value="RIBIOP_C"/>
    <property type="match status" value="1"/>
</dbReference>
<feature type="domain" description="Ribosome biogenesis protein BMS1/TSR1 C-terminal" evidence="3">
    <location>
        <begin position="36"/>
        <end position="117"/>
    </location>
</feature>
<sequence>MSEADASLSVKDEEIDVAEVEKYRKERENEQFPDEIDTPVDTPARIRFQRYRALKSFRTSPWDPLENLPQTYSRIFKFADYRHSKKVALSAVANENDYSAPGGAYVSIYISRVPTDLIG</sequence>
<dbReference type="GO" id="GO:0003924">
    <property type="term" value="F:GTPase activity"/>
    <property type="evidence" value="ECO:0007669"/>
    <property type="project" value="TreeGrafter"/>
</dbReference>
<organism evidence="6">
    <name type="scientific">Gongylonema pulchrum</name>
    <dbReference type="NCBI Taxonomy" id="637853"/>
    <lineage>
        <taxon>Eukaryota</taxon>
        <taxon>Metazoa</taxon>
        <taxon>Ecdysozoa</taxon>
        <taxon>Nematoda</taxon>
        <taxon>Chromadorea</taxon>
        <taxon>Rhabditida</taxon>
        <taxon>Spirurina</taxon>
        <taxon>Spiruromorpha</taxon>
        <taxon>Spiruroidea</taxon>
        <taxon>Gongylonematidae</taxon>
        <taxon>Gongylonema</taxon>
    </lineage>
</organism>
<dbReference type="Proteomes" id="UP000271098">
    <property type="component" value="Unassembled WGS sequence"/>
</dbReference>
<dbReference type="GO" id="GO:0000479">
    <property type="term" value="P:endonucleolytic cleavage of tricistronic rRNA transcript (SSU-rRNA, 5.8S rRNA, LSU-rRNA)"/>
    <property type="evidence" value="ECO:0007669"/>
    <property type="project" value="TreeGrafter"/>
</dbReference>
<protein>
    <recommendedName>
        <fullName evidence="2">Pre-rRNA-processing protein TSR1 homolog</fullName>
    </recommendedName>
</protein>
<evidence type="ECO:0000256" key="2">
    <source>
        <dbReference type="ARBA" id="ARBA00040070"/>
    </source>
</evidence>